<dbReference type="EMBL" id="KQ460129">
    <property type="protein sequence ID" value="KPJ17550.1"/>
    <property type="molecule type" value="Genomic_DNA"/>
</dbReference>
<dbReference type="InterPro" id="IPR017441">
    <property type="entry name" value="Protein_kinase_ATP_BS"/>
</dbReference>
<name>A0A0N0PDM4_PAPMA</name>
<evidence type="ECO:0000256" key="3">
    <source>
        <dbReference type="ARBA" id="ARBA00022679"/>
    </source>
</evidence>
<dbReference type="STRING" id="76193.A0A0N0PDM4"/>
<feature type="compositionally biased region" description="Basic residues" evidence="8">
    <location>
        <begin position="1189"/>
        <end position="1199"/>
    </location>
</feature>
<evidence type="ECO:0000256" key="4">
    <source>
        <dbReference type="ARBA" id="ARBA00022741"/>
    </source>
</evidence>
<dbReference type="InterPro" id="IPR000961">
    <property type="entry name" value="AGC-kinase_C"/>
</dbReference>
<dbReference type="PANTHER" id="PTHR24351">
    <property type="entry name" value="RIBOSOMAL PROTEIN S6 KINASE"/>
    <property type="match status" value="1"/>
</dbReference>
<feature type="compositionally biased region" description="Low complexity" evidence="8">
    <location>
        <begin position="35"/>
        <end position="45"/>
    </location>
</feature>
<evidence type="ECO:0000259" key="9">
    <source>
        <dbReference type="PROSITE" id="PS50011"/>
    </source>
</evidence>
<feature type="compositionally biased region" description="Basic and acidic residues" evidence="8">
    <location>
        <begin position="1237"/>
        <end position="1271"/>
    </location>
</feature>
<dbReference type="Pfam" id="PF00433">
    <property type="entry name" value="Pkinase_C"/>
    <property type="match status" value="2"/>
</dbReference>
<feature type="region of interest" description="Disordered" evidence="8">
    <location>
        <begin position="1042"/>
        <end position="1065"/>
    </location>
</feature>
<feature type="domain" description="AGC-kinase C-terminal" evidence="10">
    <location>
        <begin position="655"/>
        <end position="723"/>
    </location>
</feature>
<organism evidence="11 12">
    <name type="scientific">Papilio machaon</name>
    <name type="common">Old World swallowtail butterfly</name>
    <dbReference type="NCBI Taxonomy" id="76193"/>
    <lineage>
        <taxon>Eukaryota</taxon>
        <taxon>Metazoa</taxon>
        <taxon>Ecdysozoa</taxon>
        <taxon>Arthropoda</taxon>
        <taxon>Hexapoda</taxon>
        <taxon>Insecta</taxon>
        <taxon>Pterygota</taxon>
        <taxon>Neoptera</taxon>
        <taxon>Endopterygota</taxon>
        <taxon>Lepidoptera</taxon>
        <taxon>Glossata</taxon>
        <taxon>Ditrysia</taxon>
        <taxon>Papilionoidea</taxon>
        <taxon>Papilionidae</taxon>
        <taxon>Papilioninae</taxon>
        <taxon>Papilio</taxon>
    </lineage>
</organism>
<protein>
    <submittedName>
        <fullName evidence="11">Ribosomal protein S6 kinase alpha-5</fullName>
    </submittedName>
</protein>
<evidence type="ECO:0000256" key="6">
    <source>
        <dbReference type="ARBA" id="ARBA00022840"/>
    </source>
</evidence>
<feature type="region of interest" description="Disordered" evidence="8">
    <location>
        <begin position="1097"/>
        <end position="1118"/>
    </location>
</feature>
<evidence type="ECO:0000256" key="7">
    <source>
        <dbReference type="PROSITE-ProRule" id="PRU10141"/>
    </source>
</evidence>
<evidence type="ECO:0000256" key="8">
    <source>
        <dbReference type="SAM" id="MobiDB-lite"/>
    </source>
</evidence>
<feature type="compositionally biased region" description="Basic residues" evidence="8">
    <location>
        <begin position="1042"/>
        <end position="1051"/>
    </location>
</feature>
<evidence type="ECO:0000259" key="10">
    <source>
        <dbReference type="PROSITE" id="PS51285"/>
    </source>
</evidence>
<dbReference type="FunFam" id="1.10.510.10:FF:000551">
    <property type="entry name" value="Non-specific serine/threonine protein kinase"/>
    <property type="match status" value="1"/>
</dbReference>
<dbReference type="PROSITE" id="PS00107">
    <property type="entry name" value="PROTEIN_KINASE_ATP"/>
    <property type="match status" value="1"/>
</dbReference>
<sequence length="1347" mass="150922">MATAEMSLPDKKPEHESGYYEGSDQEGSMECGCPSPVSSRNSSHSTKLKRRHSAHKHKKAPQKKLRNEHVNGCMGNGHAGNSVEIVDCSSLPSVKDVNNAVETVPEAGPSSKRSSSVELIGGTVPAPARDSVDWNLVYASKIRKRSKVNLNGASKVDISHFDLLKVLGTGDVILTSVSLKVDISHFDLLKVLGTGANYVKLDIVPGQYGVVGVRARTSSARVRRPPKLARSGARSLPARPYIASDLMSTWYFATYGKVFLVRKRCGVDEGKLYAMKVLKKASIVQKLKTAEHTRTERQVLEAVRACPFLVTLHYAFQTDAKLHLILDYVAGGELFTHLYQREHFHENEVRIYIAEIILALEQLHKLGIIYRDIKLENILLDAEGHIVLTDFGLSKEFCGGESRAYSFCGTIEYMAPEVVRSGSQGHDIERAARASVLLRCRVRNEVAMPILLLVKDPRRRLGGGEGDAEELKRHPFFQDLDWGAVSRREVPAPFVPALSHAADTCNFADEFTRMPPTDSPAQAPRHHDKLFLGYSYVAPSILFSENIISDQIWMQATGQKHDKLKGWVAKAVDWWSVGVLTYELLTGASPFTVEGERNTQQEITKRIVRCSYPVPNEVSPQVQDFIKKLLVKDPRRRLGGGEGDAEELKRHPFFQDLDWGAVSRREVPAPFVPALSHAADTCNFADEFTRMPPTDSPAQAPRHHDKLFLGYSYVAPSILFSENIISDQIWMQATGQKHDKLKGWVAKDSPFFQKYAVDLSTPLLGDGSYSVCRKCIHRQTGKDYAVKIISSQKKDVKQEIELLKACQGCPYIITLHEVFHDSAFTYIVMELASGGELSGHFGAAGVGEQVARRLLTQLALATRHMHARRTVHRDLKPENILLTSSRLHEARVKVVDFGFARRLPDHEDRPRMMTPCFSLPYAAPEVVSCARSSTAPGYGPACDLWSLGVIFYCMLCGKAPFQPVSNKEPVTAFMDRIRTGSFTMDGAVWEDISSDSKRLVRGLLCAESARLSLAELLTALGCSEDSAAFKLADMTKADLYKRRRSKNKQRKSSSDTEGAIEEDDTQETSLLLTINNLKSRMNKNSIEHDVELIRANTQDTPLTEQDPPTYDADEVPTVKPVEKTYAKSRSKLDDYIYIESSQGLDETEVAFPKGSRIKKKESQSPPTKRRRIETRQSKKLNGDAQKPPTPKRGRGRPKKNQPEKRVLRSKSVEKKTRATNESIENDKNTKVTRKRKREETKPVLREKGQNGHSSRTSEETKTRKIVRAKRELPQINIEDNVRMTRSRRRRMEISLSPSQVKSVIPAFSFESDRRVDSVESVNTKGKRKTQSKGKKTPVRTTRATTRR</sequence>
<keyword evidence="12" id="KW-1185">Reference proteome</keyword>
<feature type="region of interest" description="Disordered" evidence="8">
    <location>
        <begin position="1312"/>
        <end position="1347"/>
    </location>
</feature>
<feature type="compositionally biased region" description="Basic residues" evidence="8">
    <location>
        <begin position="1324"/>
        <end position="1337"/>
    </location>
</feature>
<keyword evidence="5 11" id="KW-0418">Kinase</keyword>
<feature type="binding site" evidence="7">
    <location>
        <position position="787"/>
    </location>
    <ligand>
        <name>ATP</name>
        <dbReference type="ChEBI" id="CHEBI:30616"/>
    </ligand>
</feature>
<keyword evidence="6 7" id="KW-0067">ATP-binding</keyword>
<keyword evidence="2" id="KW-0597">Phosphoprotein</keyword>
<dbReference type="SUPFAM" id="SSF56112">
    <property type="entry name" value="Protein kinase-like (PK-like)"/>
    <property type="match status" value="3"/>
</dbReference>
<dbReference type="PROSITE" id="PS00108">
    <property type="entry name" value="PROTEIN_KINASE_ST"/>
    <property type="match status" value="1"/>
</dbReference>
<dbReference type="GO" id="GO:0005524">
    <property type="term" value="F:ATP binding"/>
    <property type="evidence" value="ECO:0007669"/>
    <property type="project" value="UniProtKB-UniRule"/>
</dbReference>
<dbReference type="Gene3D" id="3.30.200.20">
    <property type="entry name" value="Phosphorylase Kinase, domain 1"/>
    <property type="match status" value="2"/>
</dbReference>
<dbReference type="FunCoup" id="A0A0N0PDM4">
    <property type="interactions" value="911"/>
</dbReference>
<dbReference type="InterPro" id="IPR008271">
    <property type="entry name" value="Ser/Thr_kinase_AS"/>
</dbReference>
<feature type="domain" description="Protein kinase" evidence="9">
    <location>
        <begin position="244"/>
        <end position="654"/>
    </location>
</feature>
<evidence type="ECO:0000313" key="11">
    <source>
        <dbReference type="EMBL" id="KPJ17550.1"/>
    </source>
</evidence>
<feature type="region of interest" description="Disordered" evidence="8">
    <location>
        <begin position="1149"/>
        <end position="1271"/>
    </location>
</feature>
<evidence type="ECO:0000256" key="5">
    <source>
        <dbReference type="ARBA" id="ARBA00022777"/>
    </source>
</evidence>
<dbReference type="PROSITE" id="PS51285">
    <property type="entry name" value="AGC_KINASE_CTER"/>
    <property type="match status" value="2"/>
</dbReference>
<dbReference type="SMART" id="SM00133">
    <property type="entry name" value="S_TK_X"/>
    <property type="match status" value="2"/>
</dbReference>
<dbReference type="InterPro" id="IPR000719">
    <property type="entry name" value="Prot_kinase_dom"/>
</dbReference>
<reference evidence="11 12" key="1">
    <citation type="journal article" date="2015" name="Nat. Commun.">
        <title>Outbred genome sequencing and CRISPR/Cas9 gene editing in butterflies.</title>
        <authorList>
            <person name="Li X."/>
            <person name="Fan D."/>
            <person name="Zhang W."/>
            <person name="Liu G."/>
            <person name="Zhang L."/>
            <person name="Zhao L."/>
            <person name="Fang X."/>
            <person name="Chen L."/>
            <person name="Dong Y."/>
            <person name="Chen Y."/>
            <person name="Ding Y."/>
            <person name="Zhao R."/>
            <person name="Feng M."/>
            <person name="Zhu Y."/>
            <person name="Feng Y."/>
            <person name="Jiang X."/>
            <person name="Zhu D."/>
            <person name="Xiang H."/>
            <person name="Feng X."/>
            <person name="Li S."/>
            <person name="Wang J."/>
            <person name="Zhang G."/>
            <person name="Kronforst M.R."/>
            <person name="Wang W."/>
        </authorList>
    </citation>
    <scope>NUCLEOTIDE SEQUENCE [LARGE SCALE GENOMIC DNA]</scope>
    <source>
        <strain evidence="11">Ya'a_city_454_Pm</strain>
        <tissue evidence="11">Whole body</tissue>
    </source>
</reference>
<dbReference type="Gene3D" id="1.10.510.10">
    <property type="entry name" value="Transferase(Phosphotransferase) domain 1"/>
    <property type="match status" value="4"/>
</dbReference>
<feature type="region of interest" description="Disordered" evidence="8">
    <location>
        <begin position="1"/>
        <end position="69"/>
    </location>
</feature>
<evidence type="ECO:0000313" key="12">
    <source>
        <dbReference type="Proteomes" id="UP000053240"/>
    </source>
</evidence>
<keyword evidence="3" id="KW-0808">Transferase</keyword>
<dbReference type="Proteomes" id="UP000053240">
    <property type="component" value="Unassembled WGS sequence"/>
</dbReference>
<dbReference type="Pfam" id="PF00069">
    <property type="entry name" value="Pkinase"/>
    <property type="match status" value="3"/>
</dbReference>
<dbReference type="InterPro" id="IPR017892">
    <property type="entry name" value="Pkinase_C"/>
</dbReference>
<feature type="domain" description="AGC-kinase C-terminal" evidence="10">
    <location>
        <begin position="478"/>
        <end position="546"/>
    </location>
</feature>
<feature type="compositionally biased region" description="Basic residues" evidence="8">
    <location>
        <begin position="46"/>
        <end position="66"/>
    </location>
</feature>
<feature type="compositionally biased region" description="Basic and acidic residues" evidence="8">
    <location>
        <begin position="8"/>
        <end position="18"/>
    </location>
</feature>
<keyword evidence="1" id="KW-0723">Serine/threonine-protein kinase</keyword>
<dbReference type="PROSITE" id="PS50011">
    <property type="entry name" value="PROTEIN_KINASE_DOM"/>
    <property type="match status" value="2"/>
</dbReference>
<evidence type="ECO:0000256" key="1">
    <source>
        <dbReference type="ARBA" id="ARBA00022527"/>
    </source>
</evidence>
<dbReference type="GO" id="GO:0004674">
    <property type="term" value="F:protein serine/threonine kinase activity"/>
    <property type="evidence" value="ECO:0007669"/>
    <property type="project" value="UniProtKB-KW"/>
</dbReference>
<dbReference type="SMART" id="SM00220">
    <property type="entry name" value="S_TKc"/>
    <property type="match status" value="2"/>
</dbReference>
<feature type="domain" description="Protein kinase" evidence="9">
    <location>
        <begin position="758"/>
        <end position="1029"/>
    </location>
</feature>
<gene>
    <name evidence="11" type="ORF">RR48_03511</name>
</gene>
<keyword evidence="4 7" id="KW-0547">Nucleotide-binding</keyword>
<feature type="compositionally biased region" description="Basic and acidic residues" evidence="8">
    <location>
        <begin position="1200"/>
        <end position="1229"/>
    </location>
</feature>
<dbReference type="InParanoid" id="A0A0N0PDM4"/>
<evidence type="ECO:0000256" key="2">
    <source>
        <dbReference type="ARBA" id="ARBA00022553"/>
    </source>
</evidence>
<dbReference type="InterPro" id="IPR011009">
    <property type="entry name" value="Kinase-like_dom_sf"/>
</dbReference>
<proteinExistence type="predicted"/>
<accession>A0A0N0PDM4</accession>